<feature type="binding site" evidence="2">
    <location>
        <position position="63"/>
    </location>
    <ligand>
        <name>substrate</name>
    </ligand>
</feature>
<evidence type="ECO:0000313" key="4">
    <source>
        <dbReference type="Proteomes" id="UP000289708"/>
    </source>
</evidence>
<dbReference type="EMBL" id="RYFI01000004">
    <property type="protein sequence ID" value="RXF74407.1"/>
    <property type="molecule type" value="Genomic_DNA"/>
</dbReference>
<dbReference type="Pfam" id="PF00300">
    <property type="entry name" value="His_Phos_1"/>
    <property type="match status" value="1"/>
</dbReference>
<protein>
    <submittedName>
        <fullName evidence="3">Histidine phosphatase family protein</fullName>
    </submittedName>
</protein>
<evidence type="ECO:0000313" key="3">
    <source>
        <dbReference type="EMBL" id="RXF74407.1"/>
    </source>
</evidence>
<feature type="active site" description="Tele-phosphohistidine intermediate" evidence="1">
    <location>
        <position position="11"/>
    </location>
</feature>
<dbReference type="RefSeq" id="WP_128776632.1">
    <property type="nucleotide sequence ID" value="NZ_RYFI01000004.1"/>
</dbReference>
<dbReference type="Proteomes" id="UP000289708">
    <property type="component" value="Unassembled WGS sequence"/>
</dbReference>
<feature type="binding site" evidence="2">
    <location>
        <begin position="10"/>
        <end position="17"/>
    </location>
    <ligand>
        <name>substrate</name>
    </ligand>
</feature>
<keyword evidence="4" id="KW-1185">Reference proteome</keyword>
<dbReference type="PANTHER" id="PTHR48100:SF59">
    <property type="entry name" value="ADENOSYLCOBALAMIN_ALPHA-RIBAZOLE PHOSPHATASE"/>
    <property type="match status" value="1"/>
</dbReference>
<feature type="active site" description="Proton donor/acceptor" evidence="1">
    <location>
        <position position="90"/>
    </location>
</feature>
<dbReference type="Gene3D" id="3.40.50.1240">
    <property type="entry name" value="Phosphoglycerate mutase-like"/>
    <property type="match status" value="1"/>
</dbReference>
<evidence type="ECO:0000256" key="1">
    <source>
        <dbReference type="PIRSR" id="PIRSR613078-1"/>
    </source>
</evidence>
<organism evidence="3 4">
    <name type="scientific">Hansschlegelia zhihuaiae</name>
    <dbReference type="NCBI Taxonomy" id="405005"/>
    <lineage>
        <taxon>Bacteria</taxon>
        <taxon>Pseudomonadati</taxon>
        <taxon>Pseudomonadota</taxon>
        <taxon>Alphaproteobacteria</taxon>
        <taxon>Hyphomicrobiales</taxon>
        <taxon>Methylopilaceae</taxon>
        <taxon>Hansschlegelia</taxon>
    </lineage>
</organism>
<accession>A0A4Q0MKU7</accession>
<sequence length="193" mass="21088">MAVPPLVFVRHGETDWNVAGRLQGQTDIPLNARGRDQADAVGRALAAVPGLSQMRFLSSPLLRARETMRRLRAALGLDPEDHAIDGRLAEMSFGRWEGSTFADIRAREPREMKARDAARWSHRPPGGESYEDLSARVGAVLGELDGPTVLVSHGGVARAVLASFGGADRDRLPELHIRQGRALIIEDGAWRWG</sequence>
<dbReference type="SUPFAM" id="SSF53254">
    <property type="entry name" value="Phosphoglycerate mutase-like"/>
    <property type="match status" value="1"/>
</dbReference>
<dbReference type="InterPro" id="IPR013078">
    <property type="entry name" value="His_Pase_superF_clade-1"/>
</dbReference>
<dbReference type="AlphaFoldDB" id="A0A4Q0MKU7"/>
<dbReference type="OrthoDB" id="9781415at2"/>
<dbReference type="InterPro" id="IPR029033">
    <property type="entry name" value="His_PPase_superfam"/>
</dbReference>
<proteinExistence type="predicted"/>
<comment type="caution">
    <text evidence="3">The sequence shown here is derived from an EMBL/GenBank/DDBJ whole genome shotgun (WGS) entry which is preliminary data.</text>
</comment>
<dbReference type="InterPro" id="IPR050275">
    <property type="entry name" value="PGM_Phosphatase"/>
</dbReference>
<dbReference type="PIRSF" id="PIRSF000709">
    <property type="entry name" value="6PFK_2-Ptase"/>
    <property type="match status" value="1"/>
</dbReference>
<name>A0A4Q0MKU7_9HYPH</name>
<reference evidence="3 4" key="1">
    <citation type="submission" date="2018-12" db="EMBL/GenBank/DDBJ databases">
        <title>bacterium Hansschlegelia zhihuaiae S113.</title>
        <authorList>
            <person name="He J."/>
        </authorList>
    </citation>
    <scope>NUCLEOTIDE SEQUENCE [LARGE SCALE GENOMIC DNA]</scope>
    <source>
        <strain evidence="3 4">S 113</strain>
    </source>
</reference>
<dbReference type="GO" id="GO:0016791">
    <property type="term" value="F:phosphatase activity"/>
    <property type="evidence" value="ECO:0007669"/>
    <property type="project" value="TreeGrafter"/>
</dbReference>
<gene>
    <name evidence="3" type="ORF">EK403_06200</name>
</gene>
<dbReference type="SMART" id="SM00855">
    <property type="entry name" value="PGAM"/>
    <property type="match status" value="1"/>
</dbReference>
<dbReference type="PANTHER" id="PTHR48100">
    <property type="entry name" value="BROAD-SPECIFICITY PHOSPHATASE YOR283W-RELATED"/>
    <property type="match status" value="1"/>
</dbReference>
<evidence type="ECO:0000256" key="2">
    <source>
        <dbReference type="PIRSR" id="PIRSR613078-2"/>
    </source>
</evidence>
<dbReference type="CDD" id="cd07067">
    <property type="entry name" value="HP_PGM_like"/>
    <property type="match status" value="1"/>
</dbReference>
<dbReference type="GO" id="GO:0005737">
    <property type="term" value="C:cytoplasm"/>
    <property type="evidence" value="ECO:0007669"/>
    <property type="project" value="TreeGrafter"/>
</dbReference>